<evidence type="ECO:0000256" key="1">
    <source>
        <dbReference type="SAM" id="MobiDB-lite"/>
    </source>
</evidence>
<organism evidence="3 4">
    <name type="scientific">Armillaria gallica</name>
    <name type="common">Bulbous honey fungus</name>
    <name type="synonym">Armillaria bulbosa</name>
    <dbReference type="NCBI Taxonomy" id="47427"/>
    <lineage>
        <taxon>Eukaryota</taxon>
        <taxon>Fungi</taxon>
        <taxon>Dikarya</taxon>
        <taxon>Basidiomycota</taxon>
        <taxon>Agaricomycotina</taxon>
        <taxon>Agaricomycetes</taxon>
        <taxon>Agaricomycetidae</taxon>
        <taxon>Agaricales</taxon>
        <taxon>Marasmiineae</taxon>
        <taxon>Physalacriaceae</taxon>
        <taxon>Armillaria</taxon>
    </lineage>
</organism>
<dbReference type="OrthoDB" id="3254429at2759"/>
<feature type="region of interest" description="Disordered" evidence="1">
    <location>
        <begin position="49"/>
        <end position="68"/>
    </location>
</feature>
<name>A0A2H3DUC9_ARMGA</name>
<feature type="compositionally biased region" description="Pro residues" evidence="1">
    <location>
        <begin position="171"/>
        <end position="182"/>
    </location>
</feature>
<dbReference type="EMBL" id="KZ293658">
    <property type="protein sequence ID" value="PBK92717.1"/>
    <property type="molecule type" value="Genomic_DNA"/>
</dbReference>
<reference evidence="4" key="1">
    <citation type="journal article" date="2017" name="Nat. Ecol. Evol.">
        <title>Genome expansion and lineage-specific genetic innovations in the forest pathogenic fungi Armillaria.</title>
        <authorList>
            <person name="Sipos G."/>
            <person name="Prasanna A.N."/>
            <person name="Walter M.C."/>
            <person name="O'Connor E."/>
            <person name="Balint B."/>
            <person name="Krizsan K."/>
            <person name="Kiss B."/>
            <person name="Hess J."/>
            <person name="Varga T."/>
            <person name="Slot J."/>
            <person name="Riley R."/>
            <person name="Boka B."/>
            <person name="Rigling D."/>
            <person name="Barry K."/>
            <person name="Lee J."/>
            <person name="Mihaltcheva S."/>
            <person name="LaButti K."/>
            <person name="Lipzen A."/>
            <person name="Waldron R."/>
            <person name="Moloney N.M."/>
            <person name="Sperisen C."/>
            <person name="Kredics L."/>
            <person name="Vagvoelgyi C."/>
            <person name="Patrignani A."/>
            <person name="Fitzpatrick D."/>
            <person name="Nagy I."/>
            <person name="Doyle S."/>
            <person name="Anderson J.B."/>
            <person name="Grigoriev I.V."/>
            <person name="Gueldener U."/>
            <person name="Muensterkoetter M."/>
            <person name="Nagy L.G."/>
        </authorList>
    </citation>
    <scope>NUCLEOTIDE SEQUENCE [LARGE SCALE GENOMIC DNA]</scope>
    <source>
        <strain evidence="4">Ar21-2</strain>
    </source>
</reference>
<dbReference type="SUPFAM" id="SSF55658">
    <property type="entry name" value="L9 N-domain-like"/>
    <property type="match status" value="1"/>
</dbReference>
<feature type="compositionally biased region" description="Low complexity" evidence="1">
    <location>
        <begin position="22"/>
        <end position="39"/>
    </location>
</feature>
<gene>
    <name evidence="3" type="ORF">ARMGADRAFT_1080800</name>
</gene>
<dbReference type="InterPro" id="IPR009027">
    <property type="entry name" value="Ribosomal_bL9/RNase_H1_N"/>
</dbReference>
<keyword evidence="4" id="KW-1185">Reference proteome</keyword>
<feature type="region of interest" description="Disordered" evidence="1">
    <location>
        <begin position="131"/>
        <end position="218"/>
    </location>
</feature>
<evidence type="ECO:0000313" key="3">
    <source>
        <dbReference type="EMBL" id="PBK92717.1"/>
    </source>
</evidence>
<dbReference type="AlphaFoldDB" id="A0A2H3DUC9"/>
<feature type="region of interest" description="Disordered" evidence="1">
    <location>
        <begin position="11"/>
        <end position="40"/>
    </location>
</feature>
<sequence length="334" mass="36497">MVSYERLLAEQGLYNPGREQYTMPSWSSEPSTESSLTMTDETMTATAVDVENEHPQSSNKPSEHLKKKSDELTIYIDLTTPPVSPKVGPVSQLPPAPSIVTPALATCSESSAIWDTVSSLPDLSDVVDGPNGSLHEGGSMDGTLMKPCGQPLSPFKPKYPPAPFPTTRHPLLPPPAPTPSMPKQPKGFRFHGVFPDDDDSSESCDSKSTQKADDTEPDLKKLAKSFSVTKPSAGGKRSNAFWVVYHGRVMGIYDDHEEAQKINESFHTAKTRGYPTLKAARGAWDHAWHNEKIAFSASDLSSANEADANVRIQLYWVVIEGVTPGIHMNQYVFL</sequence>
<dbReference type="Proteomes" id="UP000217790">
    <property type="component" value="Unassembled WGS sequence"/>
</dbReference>
<accession>A0A2H3DUC9</accession>
<dbReference type="OMA" id="DVENEHP"/>
<feature type="domain" description="Ribonuclease H1 N-terminal" evidence="2">
    <location>
        <begin position="241"/>
        <end position="281"/>
    </location>
</feature>
<proteinExistence type="predicted"/>
<dbReference type="InParanoid" id="A0A2H3DUC9"/>
<dbReference type="InterPro" id="IPR011320">
    <property type="entry name" value="RNase_H1_N"/>
</dbReference>
<protein>
    <recommendedName>
        <fullName evidence="2">Ribonuclease H1 N-terminal domain-containing protein</fullName>
    </recommendedName>
</protein>
<evidence type="ECO:0000259" key="2">
    <source>
        <dbReference type="Pfam" id="PF01693"/>
    </source>
</evidence>
<evidence type="ECO:0000313" key="4">
    <source>
        <dbReference type="Proteomes" id="UP000217790"/>
    </source>
</evidence>
<dbReference type="Pfam" id="PF01693">
    <property type="entry name" value="Cauli_VI"/>
    <property type="match status" value="1"/>
</dbReference>
<feature type="compositionally biased region" description="Basic and acidic residues" evidence="1">
    <location>
        <begin position="204"/>
        <end position="218"/>
    </location>
</feature>